<name>A0A919N5B6_9ACTN</name>
<dbReference type="EMBL" id="BOMW01000019">
    <property type="protein sequence ID" value="GIF04572.1"/>
    <property type="molecule type" value="Genomic_DNA"/>
</dbReference>
<comment type="caution">
    <text evidence="2">The sequence shown here is derived from an EMBL/GenBank/DDBJ whole genome shotgun (WGS) entry which is preliminary data.</text>
</comment>
<evidence type="ECO:0000256" key="1">
    <source>
        <dbReference type="SAM" id="MobiDB-lite"/>
    </source>
</evidence>
<evidence type="ECO:0000313" key="3">
    <source>
        <dbReference type="Proteomes" id="UP000629619"/>
    </source>
</evidence>
<evidence type="ECO:0000313" key="2">
    <source>
        <dbReference type="EMBL" id="GIF04572.1"/>
    </source>
</evidence>
<dbReference type="RefSeq" id="WP_203678427.1">
    <property type="nucleotide sequence ID" value="NZ_BOMW01000019.1"/>
</dbReference>
<feature type="region of interest" description="Disordered" evidence="1">
    <location>
        <begin position="77"/>
        <end position="120"/>
    </location>
</feature>
<dbReference type="Proteomes" id="UP000629619">
    <property type="component" value="Unassembled WGS sequence"/>
</dbReference>
<dbReference type="AlphaFoldDB" id="A0A919N5B6"/>
<sequence>MTQINPLHEAEPAVVFVPEVEGEIDARYASLCMDYCAAKGYAFVGIVRTYRDGMRMLYEGTAKVIVAARRDHIDPSSLPRVEFVGDDSRRPTSRPQARPEVPTSTPSAARDRRPRQLRRE</sequence>
<organism evidence="2 3">
    <name type="scientific">Actinoplanes siamensis</name>
    <dbReference type="NCBI Taxonomy" id="1223317"/>
    <lineage>
        <taxon>Bacteria</taxon>
        <taxon>Bacillati</taxon>
        <taxon>Actinomycetota</taxon>
        <taxon>Actinomycetes</taxon>
        <taxon>Micromonosporales</taxon>
        <taxon>Micromonosporaceae</taxon>
        <taxon>Actinoplanes</taxon>
    </lineage>
</organism>
<gene>
    <name evidence="2" type="ORF">Asi03nite_21100</name>
</gene>
<protein>
    <submittedName>
        <fullName evidence="2">Uncharacterized protein</fullName>
    </submittedName>
</protein>
<reference evidence="2" key="1">
    <citation type="submission" date="2021-01" db="EMBL/GenBank/DDBJ databases">
        <title>Whole genome shotgun sequence of Actinoplanes siamensis NBRC 109076.</title>
        <authorList>
            <person name="Komaki H."/>
            <person name="Tamura T."/>
        </authorList>
    </citation>
    <scope>NUCLEOTIDE SEQUENCE</scope>
    <source>
        <strain evidence="2">NBRC 109076</strain>
    </source>
</reference>
<accession>A0A919N5B6</accession>
<keyword evidence="3" id="KW-1185">Reference proteome</keyword>
<proteinExistence type="predicted"/>